<dbReference type="InterPro" id="IPR013525">
    <property type="entry name" value="ABC2_TM"/>
</dbReference>
<evidence type="ECO:0000259" key="7">
    <source>
        <dbReference type="Pfam" id="PF01061"/>
    </source>
</evidence>
<keyword evidence="3 5" id="KW-1133">Transmembrane helix</keyword>
<proteinExistence type="predicted"/>
<dbReference type="PANTHER" id="PTHR43038:SF3">
    <property type="entry name" value="ABC TRANSPORTER G FAMILY MEMBER 20 ISOFORM X1"/>
    <property type="match status" value="1"/>
</dbReference>
<dbReference type="InterPro" id="IPR027417">
    <property type="entry name" value="P-loop_NTPase"/>
</dbReference>
<accession>A0A226EA01</accession>
<protein>
    <submittedName>
        <fullName evidence="8">ABC transporter G family member 23</fullName>
    </submittedName>
</protein>
<comment type="subcellular location">
    <subcellularLocation>
        <location evidence="1">Membrane</location>
        <topology evidence="1">Multi-pass membrane protein</topology>
    </subcellularLocation>
</comment>
<dbReference type="InterPro" id="IPR003439">
    <property type="entry name" value="ABC_transporter-like_ATP-bd"/>
</dbReference>
<dbReference type="GO" id="GO:0140359">
    <property type="term" value="F:ABC-type transporter activity"/>
    <property type="evidence" value="ECO:0007669"/>
    <property type="project" value="InterPro"/>
</dbReference>
<feature type="transmembrane region" description="Helical" evidence="5">
    <location>
        <begin position="333"/>
        <end position="351"/>
    </location>
</feature>
<feature type="domain" description="ABC-2 type transporter transmembrane" evidence="7">
    <location>
        <begin position="330"/>
        <end position="402"/>
    </location>
</feature>
<sequence>MQYFAALYDMSGPELRESRDFLIKFLDLPDAERRIGTLSGGQKRRVSLALSLIHSPELLILDEPTVGVDPLLRENIWNHLLSLVATKNTTVIITTHYTEEARPSNKIGLMRGGRLITESSPQELLAKHETNSLEDIVLKLCKNDDMNIDTPNVQNRRISIAAIKSVGKMMTYRKFSSAGSIQYKPPMWMGVVNHELNYTSCPTLDRASKTDEGCDVENLSCKFLAEIPSDTIYLRDYATDELARDAVKAGHVWGFFSFPENWSDSLYERASAAGPIENETLRGSYVKMEMDYSNKQIAHSIKIEIYDAFEIFLKDVLVKCGFYEDLAVSPIHVSYIMLFFPLCSTAVSYIWDKKQGTLERSMVAGVQSWEIMTSLLLTEGIVVVIQCIFSFSIILYLFNIEILGSISLAPTSPATLRTSRILHRFRHLPPLNSAFNHLPPWYNATLFQIGQKFAQKNLFSTFLAPIAALPMFANHPLIRPLLIASGKSDTPFKSNRRYLATMLHMKLYYEQEGSSNLENVMESITRTQGVHFCLLRNYTWSGLSEPPKNNIRDEDFSYDGAMWDAIQADLEASSIPKKFREWTFKDILPPRDGVVPLLNQLSFSNAQFFLGGLHPIIPERLGIHDATDDQLDGFNHLWAVLGYSFGIEDHYNVALQPSLETTREYYREYYDQFLLPWGWEAIDRGVL</sequence>
<comment type="caution">
    <text evidence="8">The sequence shown here is derived from an EMBL/GenBank/DDBJ whole genome shotgun (WGS) entry which is preliminary data.</text>
</comment>
<organism evidence="8 9">
    <name type="scientific">Folsomia candida</name>
    <name type="common">Springtail</name>
    <dbReference type="NCBI Taxonomy" id="158441"/>
    <lineage>
        <taxon>Eukaryota</taxon>
        <taxon>Metazoa</taxon>
        <taxon>Ecdysozoa</taxon>
        <taxon>Arthropoda</taxon>
        <taxon>Hexapoda</taxon>
        <taxon>Collembola</taxon>
        <taxon>Entomobryomorpha</taxon>
        <taxon>Isotomoidea</taxon>
        <taxon>Isotomidae</taxon>
        <taxon>Proisotominae</taxon>
        <taxon>Folsomia</taxon>
    </lineage>
</organism>
<name>A0A226EA01_FOLCA</name>
<keyword evidence="9" id="KW-1185">Reference proteome</keyword>
<keyword evidence="4 5" id="KW-0472">Membrane</keyword>
<keyword evidence="2 5" id="KW-0812">Transmembrane</keyword>
<reference evidence="8 9" key="1">
    <citation type="submission" date="2015-12" db="EMBL/GenBank/DDBJ databases">
        <title>The genome of Folsomia candida.</title>
        <authorList>
            <person name="Faddeeva A."/>
            <person name="Derks M.F."/>
            <person name="Anvar Y."/>
            <person name="Smit S."/>
            <person name="Van Straalen N."/>
            <person name="Roelofs D."/>
        </authorList>
    </citation>
    <scope>NUCLEOTIDE SEQUENCE [LARGE SCALE GENOMIC DNA]</scope>
    <source>
        <strain evidence="8 9">VU population</strain>
        <tissue evidence="8">Whole body</tissue>
    </source>
</reference>
<dbReference type="Proteomes" id="UP000198287">
    <property type="component" value="Unassembled WGS sequence"/>
</dbReference>
<dbReference type="GO" id="GO:0016887">
    <property type="term" value="F:ATP hydrolysis activity"/>
    <property type="evidence" value="ECO:0007669"/>
    <property type="project" value="InterPro"/>
</dbReference>
<evidence type="ECO:0000256" key="4">
    <source>
        <dbReference type="ARBA" id="ARBA00023136"/>
    </source>
</evidence>
<dbReference type="AlphaFoldDB" id="A0A226EA01"/>
<dbReference type="GO" id="GO:0016020">
    <property type="term" value="C:membrane"/>
    <property type="evidence" value="ECO:0007669"/>
    <property type="project" value="UniProtKB-SubCell"/>
</dbReference>
<dbReference type="PANTHER" id="PTHR43038">
    <property type="entry name" value="ATP-BINDING CASSETTE, SUB-FAMILY H, MEMBER 1"/>
    <property type="match status" value="1"/>
</dbReference>
<evidence type="ECO:0000313" key="8">
    <source>
        <dbReference type="EMBL" id="OXA54462.1"/>
    </source>
</evidence>
<evidence type="ECO:0000256" key="1">
    <source>
        <dbReference type="ARBA" id="ARBA00004141"/>
    </source>
</evidence>
<dbReference type="Pfam" id="PF00005">
    <property type="entry name" value="ABC_tran"/>
    <property type="match status" value="1"/>
</dbReference>
<dbReference type="GO" id="GO:0005524">
    <property type="term" value="F:ATP binding"/>
    <property type="evidence" value="ECO:0007669"/>
    <property type="project" value="InterPro"/>
</dbReference>
<dbReference type="OrthoDB" id="10255969at2759"/>
<dbReference type="EMBL" id="LNIX01000005">
    <property type="protein sequence ID" value="OXA54462.1"/>
    <property type="molecule type" value="Genomic_DNA"/>
</dbReference>
<dbReference type="Gene3D" id="3.40.50.300">
    <property type="entry name" value="P-loop containing nucleotide triphosphate hydrolases"/>
    <property type="match status" value="1"/>
</dbReference>
<gene>
    <name evidence="8" type="ORF">Fcan01_10338</name>
</gene>
<evidence type="ECO:0000259" key="6">
    <source>
        <dbReference type="Pfam" id="PF00005"/>
    </source>
</evidence>
<dbReference type="SUPFAM" id="SSF52540">
    <property type="entry name" value="P-loop containing nucleoside triphosphate hydrolases"/>
    <property type="match status" value="1"/>
</dbReference>
<evidence type="ECO:0000256" key="3">
    <source>
        <dbReference type="ARBA" id="ARBA00022989"/>
    </source>
</evidence>
<dbReference type="Pfam" id="PF01061">
    <property type="entry name" value="ABC2_membrane"/>
    <property type="match status" value="1"/>
</dbReference>
<feature type="transmembrane region" description="Helical" evidence="5">
    <location>
        <begin position="372"/>
        <end position="398"/>
    </location>
</feature>
<evidence type="ECO:0000256" key="2">
    <source>
        <dbReference type="ARBA" id="ARBA00022692"/>
    </source>
</evidence>
<feature type="domain" description="ABC transporter" evidence="6">
    <location>
        <begin position="21"/>
        <end position="65"/>
    </location>
</feature>
<evidence type="ECO:0000256" key="5">
    <source>
        <dbReference type="SAM" id="Phobius"/>
    </source>
</evidence>
<evidence type="ECO:0000313" key="9">
    <source>
        <dbReference type="Proteomes" id="UP000198287"/>
    </source>
</evidence>